<dbReference type="SUPFAM" id="SSF55874">
    <property type="entry name" value="ATPase domain of HSP90 chaperone/DNA topoisomerase II/histidine kinase"/>
    <property type="match status" value="1"/>
</dbReference>
<keyword evidence="8" id="KW-0472">Membrane</keyword>
<keyword evidence="11" id="KW-1185">Reference proteome</keyword>
<dbReference type="AlphaFoldDB" id="A0A3A6QQM9"/>
<accession>A0A3A6QQM9</accession>
<dbReference type="PROSITE" id="PS50109">
    <property type="entry name" value="HIS_KIN"/>
    <property type="match status" value="1"/>
</dbReference>
<keyword evidence="4" id="KW-0808">Transferase</keyword>
<dbReference type="SMART" id="SM00388">
    <property type="entry name" value="HisKA"/>
    <property type="match status" value="1"/>
</dbReference>
<evidence type="ECO:0000313" key="10">
    <source>
        <dbReference type="EMBL" id="RJX73608.1"/>
    </source>
</evidence>
<sequence length="430" mass="48608">MINRYLAKTPSLTGRLAVFFTFVSCIVGIVTFLIFYTAIQWSEDRVGERRILIDKDTAIERFSQGEQGEIRIDALTVAYNDLSLVPKQYQPLIAKHDHYLGEVGLAFDPLSHMVFKGQYTDQGIIHDLVLLSLIDKVEFNNEEIVYSGVIVIGFVSILMFIFGTVLHRLSKRLIEPLNSVAKQLEDQSGDTVTEFTISPQASEEFQILTQRLNTYRHDACLSLKREQAFARYASHELRTPLTIVKGASKLLSRGERSEFQSRQINRIDDATRQMVTMVDTLMSIVRYERNVDDAPLRTIHHHEISQIIAANAQQAQDKQIDIELIVQSEPQLRATQSVLNMIVGNLIRNAIAATSQGKITVQVTQYSIEVIDDGCGVNLHQQDHQLTSQGHGLGLLIVDDLSQRYGWSFTLTNHQERGGYAKISFDNQES</sequence>
<dbReference type="Pfam" id="PF02518">
    <property type="entry name" value="HATPase_c"/>
    <property type="match status" value="1"/>
</dbReference>
<feature type="transmembrane region" description="Helical" evidence="8">
    <location>
        <begin position="12"/>
        <end position="39"/>
    </location>
</feature>
<evidence type="ECO:0000259" key="9">
    <source>
        <dbReference type="PROSITE" id="PS50109"/>
    </source>
</evidence>
<feature type="transmembrane region" description="Helical" evidence="8">
    <location>
        <begin position="144"/>
        <end position="166"/>
    </location>
</feature>
<comment type="caution">
    <text evidence="10">The sequence shown here is derived from an EMBL/GenBank/DDBJ whole genome shotgun (WGS) entry which is preliminary data.</text>
</comment>
<feature type="domain" description="Histidine kinase" evidence="9">
    <location>
        <begin position="232"/>
        <end position="429"/>
    </location>
</feature>
<keyword evidence="5 8" id="KW-0812">Transmembrane</keyword>
<gene>
    <name evidence="10" type="ORF">DZ860_05075</name>
</gene>
<dbReference type="PANTHER" id="PTHR45436">
    <property type="entry name" value="SENSOR HISTIDINE KINASE YKOH"/>
    <property type="match status" value="1"/>
</dbReference>
<dbReference type="InterPro" id="IPR036890">
    <property type="entry name" value="HATPase_C_sf"/>
</dbReference>
<dbReference type="GO" id="GO:0005886">
    <property type="term" value="C:plasma membrane"/>
    <property type="evidence" value="ECO:0007669"/>
    <property type="project" value="TreeGrafter"/>
</dbReference>
<evidence type="ECO:0000256" key="3">
    <source>
        <dbReference type="ARBA" id="ARBA00022553"/>
    </source>
</evidence>
<dbReference type="SMART" id="SM00387">
    <property type="entry name" value="HATPase_c"/>
    <property type="match status" value="1"/>
</dbReference>
<evidence type="ECO:0000256" key="1">
    <source>
        <dbReference type="ARBA" id="ARBA00000085"/>
    </source>
</evidence>
<evidence type="ECO:0000256" key="5">
    <source>
        <dbReference type="ARBA" id="ARBA00022692"/>
    </source>
</evidence>
<dbReference type="InterPro" id="IPR036097">
    <property type="entry name" value="HisK_dim/P_sf"/>
</dbReference>
<evidence type="ECO:0000256" key="4">
    <source>
        <dbReference type="ARBA" id="ARBA00022679"/>
    </source>
</evidence>
<keyword evidence="3" id="KW-0597">Phosphoprotein</keyword>
<dbReference type="InterPro" id="IPR003661">
    <property type="entry name" value="HisK_dim/P_dom"/>
</dbReference>
<keyword evidence="7 8" id="KW-1133">Transmembrane helix</keyword>
<dbReference type="InterPro" id="IPR005467">
    <property type="entry name" value="His_kinase_dom"/>
</dbReference>
<proteinExistence type="predicted"/>
<evidence type="ECO:0000256" key="2">
    <source>
        <dbReference type="ARBA" id="ARBA00012438"/>
    </source>
</evidence>
<dbReference type="SUPFAM" id="SSF47384">
    <property type="entry name" value="Homodimeric domain of signal transducing histidine kinase"/>
    <property type="match status" value="1"/>
</dbReference>
<dbReference type="Gene3D" id="1.10.287.130">
    <property type="match status" value="1"/>
</dbReference>
<comment type="catalytic activity">
    <reaction evidence="1">
        <text>ATP + protein L-histidine = ADP + protein N-phospho-L-histidine.</text>
        <dbReference type="EC" id="2.7.13.3"/>
    </reaction>
</comment>
<dbReference type="GO" id="GO:0000155">
    <property type="term" value="F:phosphorelay sensor kinase activity"/>
    <property type="evidence" value="ECO:0007669"/>
    <property type="project" value="InterPro"/>
</dbReference>
<dbReference type="OrthoDB" id="9121563at2"/>
<name>A0A3A6QQM9_9VIBR</name>
<dbReference type="EC" id="2.7.13.3" evidence="2"/>
<dbReference type="PANTHER" id="PTHR45436:SF16">
    <property type="entry name" value="HISTIDINE KINASE"/>
    <property type="match status" value="1"/>
</dbReference>
<evidence type="ECO:0000256" key="8">
    <source>
        <dbReference type="SAM" id="Phobius"/>
    </source>
</evidence>
<dbReference type="CDD" id="cd00082">
    <property type="entry name" value="HisKA"/>
    <property type="match status" value="1"/>
</dbReference>
<dbReference type="Pfam" id="PF00512">
    <property type="entry name" value="HisKA"/>
    <property type="match status" value="1"/>
</dbReference>
<evidence type="ECO:0000256" key="7">
    <source>
        <dbReference type="ARBA" id="ARBA00022989"/>
    </source>
</evidence>
<dbReference type="RefSeq" id="WP_120029848.1">
    <property type="nucleotide sequence ID" value="NZ_QVMU01000003.1"/>
</dbReference>
<dbReference type="InterPro" id="IPR050428">
    <property type="entry name" value="TCS_sensor_his_kinase"/>
</dbReference>
<organism evidence="10 11">
    <name type="scientific">Vibrio sinensis</name>
    <dbReference type="NCBI Taxonomy" id="2302434"/>
    <lineage>
        <taxon>Bacteria</taxon>
        <taxon>Pseudomonadati</taxon>
        <taxon>Pseudomonadota</taxon>
        <taxon>Gammaproteobacteria</taxon>
        <taxon>Vibrionales</taxon>
        <taxon>Vibrionaceae</taxon>
        <taxon>Vibrio</taxon>
    </lineage>
</organism>
<dbReference type="InterPro" id="IPR003594">
    <property type="entry name" value="HATPase_dom"/>
</dbReference>
<evidence type="ECO:0000313" key="11">
    <source>
        <dbReference type="Proteomes" id="UP000273252"/>
    </source>
</evidence>
<protein>
    <recommendedName>
        <fullName evidence="2">histidine kinase</fullName>
        <ecNumber evidence="2">2.7.13.3</ecNumber>
    </recommendedName>
</protein>
<evidence type="ECO:0000256" key="6">
    <source>
        <dbReference type="ARBA" id="ARBA00022777"/>
    </source>
</evidence>
<keyword evidence="6 10" id="KW-0418">Kinase</keyword>
<dbReference type="CDD" id="cd00075">
    <property type="entry name" value="HATPase"/>
    <property type="match status" value="1"/>
</dbReference>
<reference evidence="10 11" key="1">
    <citation type="submission" date="2018-08" db="EMBL/GenBank/DDBJ databases">
        <title>Vibrio isolated from the Eastern China Marginal Seas.</title>
        <authorList>
            <person name="Li Y."/>
        </authorList>
    </citation>
    <scope>NUCLEOTIDE SEQUENCE [LARGE SCALE GENOMIC DNA]</scope>
    <source>
        <strain evidence="10 11">BEI233</strain>
    </source>
</reference>
<dbReference type="Proteomes" id="UP000273252">
    <property type="component" value="Unassembled WGS sequence"/>
</dbReference>
<dbReference type="EMBL" id="QVMU01000003">
    <property type="protein sequence ID" value="RJX73608.1"/>
    <property type="molecule type" value="Genomic_DNA"/>
</dbReference>
<dbReference type="Gene3D" id="3.30.565.10">
    <property type="entry name" value="Histidine kinase-like ATPase, C-terminal domain"/>
    <property type="match status" value="1"/>
</dbReference>